<dbReference type="AlphaFoldDB" id="A0A2V0P7X1"/>
<evidence type="ECO:0000256" key="1">
    <source>
        <dbReference type="SAM" id="MobiDB-lite"/>
    </source>
</evidence>
<accession>A0A2V0P7X1</accession>
<dbReference type="EMBL" id="BDRX01000039">
    <property type="protein sequence ID" value="GBF93277.1"/>
    <property type="molecule type" value="Genomic_DNA"/>
</dbReference>
<sequence length="524" mass="51903">MVSTRGSRASTRAEPPEEPATKPPRARATARRASTAAAPAPALSPPASPQARAPAKRTRGKAGTSAAAATIDEDVTPIKHKADTIRLDQAVADAAATPLPPDGDDASPALPSKRARTSLSSPTTPATGGKAVAGGRVKAAARSKAGAAARGDGSGPRRGGLPGLLLLLLTASATGGGGYLYLQRHPEAGELLQQRASAAAARARLELYTTTTALGERADALRARGRDAAARAAGAAAAIQAAAADKFDAHVAPRVGGLLERARSLTGAGAGSAPAAAAPAWDAGEIAALLPAGAAWEELAADIAERLGGAAAGTGRKGVGLLLGCAHPSDCAAAAEALASLSGVPEGCALRLDGGALAEEGGGAGALQSALASFLRRCPAGLTVVGNADQLPLESLPALQSALSELGGFQHGGSVDASRGVYALLLPLPDAGDARAAAGGEPSEAQAWLKRLYFEGILGAEAASESDLARAENVLKPMLRALQRRIDFAAPLRLGADAEAAAAAGEGEGGEDWADAASDEVDEQ</sequence>
<name>A0A2V0P7X1_9CHLO</name>
<evidence type="ECO:0000313" key="2">
    <source>
        <dbReference type="EMBL" id="GBF93277.1"/>
    </source>
</evidence>
<organism evidence="2 3">
    <name type="scientific">Raphidocelis subcapitata</name>
    <dbReference type="NCBI Taxonomy" id="307507"/>
    <lineage>
        <taxon>Eukaryota</taxon>
        <taxon>Viridiplantae</taxon>
        <taxon>Chlorophyta</taxon>
        <taxon>core chlorophytes</taxon>
        <taxon>Chlorophyceae</taxon>
        <taxon>CS clade</taxon>
        <taxon>Sphaeropleales</taxon>
        <taxon>Selenastraceae</taxon>
        <taxon>Raphidocelis</taxon>
    </lineage>
</organism>
<dbReference type="Proteomes" id="UP000247498">
    <property type="component" value="Unassembled WGS sequence"/>
</dbReference>
<feature type="compositionally biased region" description="Acidic residues" evidence="1">
    <location>
        <begin position="508"/>
        <end position="524"/>
    </location>
</feature>
<comment type="caution">
    <text evidence="2">The sequence shown here is derived from an EMBL/GenBank/DDBJ whole genome shotgun (WGS) entry which is preliminary data.</text>
</comment>
<reference evidence="2 3" key="1">
    <citation type="journal article" date="2018" name="Sci. Rep.">
        <title>Raphidocelis subcapitata (=Pseudokirchneriella subcapitata) provides an insight into genome evolution and environmental adaptations in the Sphaeropleales.</title>
        <authorList>
            <person name="Suzuki S."/>
            <person name="Yamaguchi H."/>
            <person name="Nakajima N."/>
            <person name="Kawachi M."/>
        </authorList>
    </citation>
    <scope>NUCLEOTIDE SEQUENCE [LARGE SCALE GENOMIC DNA]</scope>
    <source>
        <strain evidence="2 3">NIES-35</strain>
    </source>
</reference>
<feature type="compositionally biased region" description="Low complexity" evidence="1">
    <location>
        <begin position="126"/>
        <end position="135"/>
    </location>
</feature>
<feature type="region of interest" description="Disordered" evidence="1">
    <location>
        <begin position="95"/>
        <end position="135"/>
    </location>
</feature>
<feature type="compositionally biased region" description="Low complexity" evidence="1">
    <location>
        <begin position="31"/>
        <end position="41"/>
    </location>
</feature>
<dbReference type="InParanoid" id="A0A2V0P7X1"/>
<proteinExistence type="predicted"/>
<dbReference type="OrthoDB" id="10664096at2759"/>
<feature type="region of interest" description="Disordered" evidence="1">
    <location>
        <begin position="1"/>
        <end position="74"/>
    </location>
</feature>
<gene>
    <name evidence="2" type="ORF">Rsub_06009</name>
</gene>
<protein>
    <submittedName>
        <fullName evidence="2">Uncharacterized protein</fullName>
    </submittedName>
</protein>
<feature type="region of interest" description="Disordered" evidence="1">
    <location>
        <begin position="499"/>
        <end position="524"/>
    </location>
</feature>
<evidence type="ECO:0000313" key="3">
    <source>
        <dbReference type="Proteomes" id="UP000247498"/>
    </source>
</evidence>
<keyword evidence="3" id="KW-1185">Reference proteome</keyword>